<accession>A0ABS4KI52</accession>
<evidence type="ECO:0000256" key="2">
    <source>
        <dbReference type="ARBA" id="ARBA00022898"/>
    </source>
</evidence>
<dbReference type="Gene3D" id="3.20.20.10">
    <property type="entry name" value="Alanine racemase"/>
    <property type="match status" value="1"/>
</dbReference>
<dbReference type="InterPro" id="IPR000821">
    <property type="entry name" value="Ala_racemase"/>
</dbReference>
<name>A0ABS4KI52_9FIRM</name>
<comment type="cofactor">
    <cofactor evidence="1">
        <name>pyridoxal 5'-phosphate</name>
        <dbReference type="ChEBI" id="CHEBI:597326"/>
    </cofactor>
</comment>
<evidence type="ECO:0000256" key="3">
    <source>
        <dbReference type="ARBA" id="ARBA00023235"/>
    </source>
</evidence>
<organism evidence="5 6">
    <name type="scientific">Acetoanaerobium pronyense</name>
    <dbReference type="NCBI Taxonomy" id="1482736"/>
    <lineage>
        <taxon>Bacteria</taxon>
        <taxon>Bacillati</taxon>
        <taxon>Bacillota</taxon>
        <taxon>Clostridia</taxon>
        <taxon>Peptostreptococcales</taxon>
        <taxon>Filifactoraceae</taxon>
        <taxon>Acetoanaerobium</taxon>
    </lineage>
</organism>
<evidence type="ECO:0000313" key="5">
    <source>
        <dbReference type="EMBL" id="MBP2027464.1"/>
    </source>
</evidence>
<dbReference type="EMBL" id="JAGGLI010000011">
    <property type="protein sequence ID" value="MBP2027464.1"/>
    <property type="molecule type" value="Genomic_DNA"/>
</dbReference>
<gene>
    <name evidence="5" type="ORF">J2Z35_001258</name>
</gene>
<evidence type="ECO:0000259" key="4">
    <source>
        <dbReference type="Pfam" id="PF01168"/>
    </source>
</evidence>
<protein>
    <submittedName>
        <fullName evidence="5">Amino acid racemase</fullName>
    </submittedName>
</protein>
<keyword evidence="2" id="KW-0663">Pyridoxal phosphate</keyword>
<comment type="caution">
    <text evidence="5">The sequence shown here is derived from an EMBL/GenBank/DDBJ whole genome shotgun (WGS) entry which is preliminary data.</text>
</comment>
<dbReference type="PANTHER" id="PTHR30511">
    <property type="entry name" value="ALANINE RACEMASE"/>
    <property type="match status" value="1"/>
</dbReference>
<dbReference type="PANTHER" id="PTHR30511:SF3">
    <property type="entry name" value="LYSINE RACEMASE"/>
    <property type="match status" value="1"/>
</dbReference>
<sequence length="365" mass="40858">MKNTDYPMLEVDLKKIFHNGKKVMHMCEENSIEICAVVKGSDSSSKVANTLTKAGCKSIGDSRIEKIAKMKEEGVTAQMLLLRLPMLCEIEEVVRYADISLNSEMDTLLALNKESIKQNKIHKVILMMDLGDLREGFFSKEEILKTALEVEKNMAGLHLYGVGTNLGCYGSIRPSKVNLTELVEISKEIEVLIDRKLEVISGGATSSLPLIMDNEMPKGINHLRVGEGILLSRDLKDVWGYEMKGFENTNFTLKAQVIEIKEKPSYPIGEIFIDAFGNRPQYQDRGMRKRALLAIGKKDIGHHDSLIPKDEGVTIEGSSSDHLIVDITDSIKDINIGDIMEFDMYYQAMLYLASSSSVKKVYIDL</sequence>
<dbReference type="InterPro" id="IPR001608">
    <property type="entry name" value="Ala_racemase_N"/>
</dbReference>
<dbReference type="RefSeq" id="WP_209660525.1">
    <property type="nucleotide sequence ID" value="NZ_JAGGLI010000011.1"/>
</dbReference>
<dbReference type="Pfam" id="PF01168">
    <property type="entry name" value="Ala_racemase_N"/>
    <property type="match status" value="1"/>
</dbReference>
<keyword evidence="6" id="KW-1185">Reference proteome</keyword>
<evidence type="ECO:0000256" key="1">
    <source>
        <dbReference type="ARBA" id="ARBA00001933"/>
    </source>
</evidence>
<proteinExistence type="predicted"/>
<evidence type="ECO:0000313" key="6">
    <source>
        <dbReference type="Proteomes" id="UP001314903"/>
    </source>
</evidence>
<keyword evidence="3" id="KW-0413">Isomerase</keyword>
<dbReference type="InterPro" id="IPR029066">
    <property type="entry name" value="PLP-binding_barrel"/>
</dbReference>
<feature type="domain" description="Alanine racemase N-terminal" evidence="4">
    <location>
        <begin position="11"/>
        <end position="229"/>
    </location>
</feature>
<dbReference type="Proteomes" id="UP001314903">
    <property type="component" value="Unassembled WGS sequence"/>
</dbReference>
<reference evidence="5 6" key="1">
    <citation type="submission" date="2021-03" db="EMBL/GenBank/DDBJ databases">
        <title>Genomic Encyclopedia of Type Strains, Phase IV (KMG-IV): sequencing the most valuable type-strain genomes for metagenomic binning, comparative biology and taxonomic classification.</title>
        <authorList>
            <person name="Goeker M."/>
        </authorList>
    </citation>
    <scope>NUCLEOTIDE SEQUENCE [LARGE SCALE GENOMIC DNA]</scope>
    <source>
        <strain evidence="5 6">DSM 27512</strain>
    </source>
</reference>
<dbReference type="CDD" id="cd06815">
    <property type="entry name" value="PLPDE_III_AR_like_1"/>
    <property type="match status" value="1"/>
</dbReference>
<dbReference type="SUPFAM" id="SSF51419">
    <property type="entry name" value="PLP-binding barrel"/>
    <property type="match status" value="1"/>
</dbReference>